<sequence length="124" mass="13134">MGEHTVPGQRRAVIELSHSQVDPKVAILGNPEGAEAIGEARGGVPMGVGVGVGFRLVAEIEKVEDNSVGGLFLLEVVAEVGVDGGEGDGEERRAGGKKGYLLGKRAILTYSIKRREMRRGRDIK</sequence>
<reference evidence="1 2" key="1">
    <citation type="submission" date="2019-06" db="EMBL/GenBank/DDBJ databases">
        <title>A chromosomal-level reference genome of Carpinus fangiana (Coryloideae, Betulaceae).</title>
        <authorList>
            <person name="Yang X."/>
            <person name="Wang Z."/>
            <person name="Zhang L."/>
            <person name="Hao G."/>
            <person name="Liu J."/>
            <person name="Yang Y."/>
        </authorList>
    </citation>
    <scope>NUCLEOTIDE SEQUENCE [LARGE SCALE GENOMIC DNA]</scope>
    <source>
        <strain evidence="1">Cfa_2016G</strain>
        <tissue evidence="1">Leaf</tissue>
    </source>
</reference>
<keyword evidence="2" id="KW-1185">Reference proteome</keyword>
<evidence type="ECO:0000313" key="1">
    <source>
        <dbReference type="EMBL" id="KAE8056927.1"/>
    </source>
</evidence>
<gene>
    <name evidence="1" type="ORF">FH972_013659</name>
</gene>
<proteinExistence type="predicted"/>
<organism evidence="1 2">
    <name type="scientific">Carpinus fangiana</name>
    <dbReference type="NCBI Taxonomy" id="176857"/>
    <lineage>
        <taxon>Eukaryota</taxon>
        <taxon>Viridiplantae</taxon>
        <taxon>Streptophyta</taxon>
        <taxon>Embryophyta</taxon>
        <taxon>Tracheophyta</taxon>
        <taxon>Spermatophyta</taxon>
        <taxon>Magnoliopsida</taxon>
        <taxon>eudicotyledons</taxon>
        <taxon>Gunneridae</taxon>
        <taxon>Pentapetalae</taxon>
        <taxon>rosids</taxon>
        <taxon>fabids</taxon>
        <taxon>Fagales</taxon>
        <taxon>Betulaceae</taxon>
        <taxon>Carpinus</taxon>
    </lineage>
</organism>
<protein>
    <submittedName>
        <fullName evidence="1">Uncharacterized protein</fullName>
    </submittedName>
</protein>
<dbReference type="Proteomes" id="UP000327013">
    <property type="component" value="Chromosome 5"/>
</dbReference>
<accession>A0A5N6RAT7</accession>
<dbReference type="AlphaFoldDB" id="A0A5N6RAT7"/>
<dbReference type="EMBL" id="CM017325">
    <property type="protein sequence ID" value="KAE8056927.1"/>
    <property type="molecule type" value="Genomic_DNA"/>
</dbReference>
<name>A0A5N6RAT7_9ROSI</name>
<evidence type="ECO:0000313" key="2">
    <source>
        <dbReference type="Proteomes" id="UP000327013"/>
    </source>
</evidence>